<dbReference type="RefSeq" id="XP_031020858.1">
    <property type="nucleotide sequence ID" value="XM_031155063.1"/>
</dbReference>
<keyword evidence="2" id="KW-1185">Reference proteome</keyword>
<evidence type="ECO:0000313" key="2">
    <source>
        <dbReference type="Proteomes" id="UP000253153"/>
    </source>
</evidence>
<protein>
    <submittedName>
        <fullName evidence="1">Uncharacterized protein</fullName>
    </submittedName>
</protein>
<dbReference type="Proteomes" id="UP000253153">
    <property type="component" value="Unassembled WGS sequence"/>
</dbReference>
<organism evidence="1 2">
    <name type="scientific">Fusarium coffeatum</name>
    <dbReference type="NCBI Taxonomy" id="231269"/>
    <lineage>
        <taxon>Eukaryota</taxon>
        <taxon>Fungi</taxon>
        <taxon>Dikarya</taxon>
        <taxon>Ascomycota</taxon>
        <taxon>Pezizomycotina</taxon>
        <taxon>Sordariomycetes</taxon>
        <taxon>Hypocreomycetidae</taxon>
        <taxon>Hypocreales</taxon>
        <taxon>Nectriaceae</taxon>
        <taxon>Fusarium</taxon>
        <taxon>Fusarium incarnatum-equiseti species complex</taxon>
    </lineage>
</organism>
<accession>A0A366SAB1</accession>
<gene>
    <name evidence="1" type="ORF">FIESC28_00912</name>
</gene>
<proteinExistence type="predicted"/>
<comment type="caution">
    <text evidence="1">The sequence shown here is derived from an EMBL/GenBank/DDBJ whole genome shotgun (WGS) entry which is preliminary data.</text>
</comment>
<dbReference type="AlphaFoldDB" id="A0A366SAB1"/>
<reference evidence="1 2" key="1">
    <citation type="submission" date="2018-06" db="EMBL/GenBank/DDBJ databases">
        <title>Fusarium incarnatum-equiseti species complex species 28.</title>
        <authorList>
            <person name="Gardiner D.M."/>
        </authorList>
    </citation>
    <scope>NUCLEOTIDE SEQUENCE [LARGE SCALE GENOMIC DNA]</scope>
    <source>
        <strain evidence="1 2">FIESC_28</strain>
    </source>
</reference>
<dbReference type="EMBL" id="QKXC01000024">
    <property type="protein sequence ID" value="RBR26267.1"/>
    <property type="molecule type" value="Genomic_DNA"/>
</dbReference>
<evidence type="ECO:0000313" key="1">
    <source>
        <dbReference type="EMBL" id="RBR26267.1"/>
    </source>
</evidence>
<dbReference type="OrthoDB" id="4985941at2759"/>
<dbReference type="GeneID" id="41990359"/>
<name>A0A366SAB1_9HYPO</name>
<sequence>MCQPVRYVYPTCGHLIDLDEAIWTLERCRRAHCYNRDCWVPNDVPEDMIEEKPWPYGELTEPCYMPHEPQCDFNDAATVASSPDADDQSYPLSLFEDPVLQDIREQHDDTDDQSSLISFVGAMSSAPTTPEPEPEYLDEKEIDRTINQILFGVAPTKPDTFVLEDKLELDEDDFNLPELSLNEEELRKYDATLASLNEEATVIYFNKVIAQTAEELSFAGVEDNHEWEKVQAVEAPLEMGRLEDDMDIDGCFEGWFS</sequence>